<dbReference type="Proteomes" id="UP000542353">
    <property type="component" value="Unassembled WGS sequence"/>
</dbReference>
<gene>
    <name evidence="2" type="ORF">HNR60_002168</name>
</gene>
<protein>
    <submittedName>
        <fullName evidence="2">Uncharacterized protein</fullName>
    </submittedName>
</protein>
<evidence type="ECO:0000256" key="1">
    <source>
        <dbReference type="SAM" id="MobiDB-lite"/>
    </source>
</evidence>
<feature type="region of interest" description="Disordered" evidence="1">
    <location>
        <begin position="52"/>
        <end position="74"/>
    </location>
</feature>
<name>A0A7W7Z3Z7_9BRAD</name>
<dbReference type="AlphaFoldDB" id="A0A7W7Z3Z7"/>
<organism evidence="2 3">
    <name type="scientific">Rhodopseudomonas rhenobacensis</name>
    <dbReference type="NCBI Taxonomy" id="87461"/>
    <lineage>
        <taxon>Bacteria</taxon>
        <taxon>Pseudomonadati</taxon>
        <taxon>Pseudomonadota</taxon>
        <taxon>Alphaproteobacteria</taxon>
        <taxon>Hyphomicrobiales</taxon>
        <taxon>Nitrobacteraceae</taxon>
        <taxon>Rhodopseudomonas</taxon>
    </lineage>
</organism>
<comment type="caution">
    <text evidence="2">The sequence shown here is derived from an EMBL/GenBank/DDBJ whole genome shotgun (WGS) entry which is preliminary data.</text>
</comment>
<dbReference type="EMBL" id="JACHIH010000011">
    <property type="protein sequence ID" value="MBB5047413.1"/>
    <property type="molecule type" value="Genomic_DNA"/>
</dbReference>
<evidence type="ECO:0000313" key="3">
    <source>
        <dbReference type="Proteomes" id="UP000542353"/>
    </source>
</evidence>
<dbReference type="RefSeq" id="WP_184257218.1">
    <property type="nucleotide sequence ID" value="NZ_JACHIH010000011.1"/>
</dbReference>
<accession>A0A7W7Z3Z7</accession>
<proteinExistence type="predicted"/>
<reference evidence="2 3" key="1">
    <citation type="submission" date="2020-08" db="EMBL/GenBank/DDBJ databases">
        <title>Genomic Encyclopedia of Type Strains, Phase IV (KMG-IV): sequencing the most valuable type-strain genomes for metagenomic binning, comparative biology and taxonomic classification.</title>
        <authorList>
            <person name="Goeker M."/>
        </authorList>
    </citation>
    <scope>NUCLEOTIDE SEQUENCE [LARGE SCALE GENOMIC DNA]</scope>
    <source>
        <strain evidence="2 3">DSM 12706</strain>
    </source>
</reference>
<sequence>MDQEPSDRTISTLVEIARSAGLDLNPAQQDKLAQLLGDGLIELAGESGTATPRYAVTPKGQSVLDERGIGANES</sequence>
<keyword evidence="3" id="KW-1185">Reference proteome</keyword>
<evidence type="ECO:0000313" key="2">
    <source>
        <dbReference type="EMBL" id="MBB5047413.1"/>
    </source>
</evidence>